<evidence type="ECO:0000259" key="2">
    <source>
        <dbReference type="Pfam" id="PF01073"/>
    </source>
</evidence>
<reference evidence="3" key="1">
    <citation type="journal article" date="2020" name="Stud. Mycol.">
        <title>101 Dothideomycetes genomes: a test case for predicting lifestyles and emergence of pathogens.</title>
        <authorList>
            <person name="Haridas S."/>
            <person name="Albert R."/>
            <person name="Binder M."/>
            <person name="Bloem J."/>
            <person name="Labutti K."/>
            <person name="Salamov A."/>
            <person name="Andreopoulos B."/>
            <person name="Baker S."/>
            <person name="Barry K."/>
            <person name="Bills G."/>
            <person name="Bluhm B."/>
            <person name="Cannon C."/>
            <person name="Castanera R."/>
            <person name="Culley D."/>
            <person name="Daum C."/>
            <person name="Ezra D."/>
            <person name="Gonzalez J."/>
            <person name="Henrissat B."/>
            <person name="Kuo A."/>
            <person name="Liang C."/>
            <person name="Lipzen A."/>
            <person name="Lutzoni F."/>
            <person name="Magnuson J."/>
            <person name="Mondo S."/>
            <person name="Nolan M."/>
            <person name="Ohm R."/>
            <person name="Pangilinan J."/>
            <person name="Park H.-J."/>
            <person name="Ramirez L."/>
            <person name="Alfaro M."/>
            <person name="Sun H."/>
            <person name="Tritt A."/>
            <person name="Yoshinaga Y."/>
            <person name="Zwiers L.-H."/>
            <person name="Turgeon B."/>
            <person name="Goodwin S."/>
            <person name="Spatafora J."/>
            <person name="Crous P."/>
            <person name="Grigoriev I."/>
        </authorList>
    </citation>
    <scope>NUCLEOTIDE SEQUENCE</scope>
    <source>
        <strain evidence="3">CBS 379.55</strain>
    </source>
</reference>
<dbReference type="SUPFAM" id="SSF51735">
    <property type="entry name" value="NAD(P)-binding Rossmann-fold domains"/>
    <property type="match status" value="1"/>
</dbReference>
<dbReference type="PANTHER" id="PTHR43000">
    <property type="entry name" value="DTDP-D-GLUCOSE 4,6-DEHYDRATASE-RELATED"/>
    <property type="match status" value="1"/>
</dbReference>
<dbReference type="GeneID" id="54553323"/>
<dbReference type="Gene3D" id="3.40.50.720">
    <property type="entry name" value="NAD(P)-binding Rossmann-like Domain"/>
    <property type="match status" value="1"/>
</dbReference>
<sequence length="354" mass="39891">MDPVLVIGGCGCLGYHIVKQLLESGASEVTAFDINIEKNIVPKAKYMKGSIQVDEDVYRVLQNVKPRTIFHTASPSMLGQRNTRRIFAAANIGGTKILLKNIKKVGTTKVLVYTSSSSVIHDNMTDLIRATEDRPYCLEPEQKDYYTHTKAIAEMMVLEANRKDGLLTAAIRGCLIFGENDNAMPTQIGYARSKLARLQTYVGNCAHAHILAAKALLQMDPHVPLAPEDQNKRVDGEAFVITNDDPWPFWDFPHTVGAAAGYPVNKEQIWVMPAWLFYALAVLTEWTVWLLSFGRRESHMNRKMVRYFTMTRTFDITKAKGRLGYRPQVGMVDGIKRAVNAYLESESYEKKKVR</sequence>
<dbReference type="OrthoDB" id="10058185at2759"/>
<organism evidence="3 4">
    <name type="scientific">Westerdykella ornata</name>
    <dbReference type="NCBI Taxonomy" id="318751"/>
    <lineage>
        <taxon>Eukaryota</taxon>
        <taxon>Fungi</taxon>
        <taxon>Dikarya</taxon>
        <taxon>Ascomycota</taxon>
        <taxon>Pezizomycotina</taxon>
        <taxon>Dothideomycetes</taxon>
        <taxon>Pleosporomycetidae</taxon>
        <taxon>Pleosporales</taxon>
        <taxon>Sporormiaceae</taxon>
        <taxon>Westerdykella</taxon>
    </lineage>
</organism>
<feature type="transmembrane region" description="Helical" evidence="1">
    <location>
        <begin position="275"/>
        <end position="294"/>
    </location>
</feature>
<evidence type="ECO:0000313" key="3">
    <source>
        <dbReference type="EMBL" id="KAF2279513.1"/>
    </source>
</evidence>
<keyword evidence="1" id="KW-0472">Membrane</keyword>
<dbReference type="Proteomes" id="UP000800097">
    <property type="component" value="Unassembled WGS sequence"/>
</dbReference>
<dbReference type="Pfam" id="PF01073">
    <property type="entry name" value="3Beta_HSD"/>
    <property type="match status" value="1"/>
</dbReference>
<name>A0A6A6JTT6_WESOR</name>
<feature type="domain" description="3-beta hydroxysteroid dehydrogenase/isomerase" evidence="2">
    <location>
        <begin position="5"/>
        <end position="266"/>
    </location>
</feature>
<dbReference type="RefSeq" id="XP_033657052.1">
    <property type="nucleotide sequence ID" value="XM_033800148.1"/>
</dbReference>
<keyword evidence="4" id="KW-1185">Reference proteome</keyword>
<keyword evidence="1" id="KW-1133">Transmembrane helix</keyword>
<dbReference type="AlphaFoldDB" id="A0A6A6JTT6"/>
<dbReference type="InterPro" id="IPR036291">
    <property type="entry name" value="NAD(P)-bd_dom_sf"/>
</dbReference>
<evidence type="ECO:0000313" key="4">
    <source>
        <dbReference type="Proteomes" id="UP000800097"/>
    </source>
</evidence>
<dbReference type="InterPro" id="IPR002225">
    <property type="entry name" value="3Beta_OHSteriod_DH/Estase"/>
</dbReference>
<dbReference type="GO" id="GO:0016616">
    <property type="term" value="F:oxidoreductase activity, acting on the CH-OH group of donors, NAD or NADP as acceptor"/>
    <property type="evidence" value="ECO:0007669"/>
    <property type="project" value="InterPro"/>
</dbReference>
<gene>
    <name evidence="3" type="ORF">EI97DRAFT_448245</name>
</gene>
<evidence type="ECO:0000256" key="1">
    <source>
        <dbReference type="SAM" id="Phobius"/>
    </source>
</evidence>
<dbReference type="EMBL" id="ML986486">
    <property type="protein sequence ID" value="KAF2279513.1"/>
    <property type="molecule type" value="Genomic_DNA"/>
</dbReference>
<proteinExistence type="predicted"/>
<keyword evidence="1" id="KW-0812">Transmembrane</keyword>
<protein>
    <submittedName>
        <fullName evidence="3">Hydroxysteroid dehydrogenase</fullName>
    </submittedName>
</protein>
<dbReference type="GO" id="GO:0006694">
    <property type="term" value="P:steroid biosynthetic process"/>
    <property type="evidence" value="ECO:0007669"/>
    <property type="project" value="InterPro"/>
</dbReference>
<accession>A0A6A6JTT6</accession>